<dbReference type="EMBL" id="WQKZ01000003">
    <property type="protein sequence ID" value="MVN77515.1"/>
    <property type="molecule type" value="Genomic_DNA"/>
</dbReference>
<evidence type="ECO:0000313" key="2">
    <source>
        <dbReference type="Proteomes" id="UP000441336"/>
    </source>
</evidence>
<name>A0A7K1TGH5_9BACT</name>
<comment type="caution">
    <text evidence="1">The sequence shown here is derived from an EMBL/GenBank/DDBJ whole genome shotgun (WGS) entry which is preliminary data.</text>
</comment>
<protein>
    <submittedName>
        <fullName evidence="1">Uncharacterized protein</fullName>
    </submittedName>
</protein>
<organism evidence="1 2">
    <name type="scientific">Hymenobacter ginkgonis</name>
    <dbReference type="NCBI Taxonomy" id="2682976"/>
    <lineage>
        <taxon>Bacteria</taxon>
        <taxon>Pseudomonadati</taxon>
        <taxon>Bacteroidota</taxon>
        <taxon>Cytophagia</taxon>
        <taxon>Cytophagales</taxon>
        <taxon>Hymenobacteraceae</taxon>
        <taxon>Hymenobacter</taxon>
    </lineage>
</organism>
<gene>
    <name evidence="1" type="ORF">GO988_14360</name>
</gene>
<accession>A0A7K1TGH5</accession>
<proteinExistence type="predicted"/>
<reference evidence="1 2" key="1">
    <citation type="submission" date="2019-12" db="EMBL/GenBank/DDBJ databases">
        <title>Hymenobacter sp. HMF4947 Genome sequencing and assembly.</title>
        <authorList>
            <person name="Kang H."/>
            <person name="Cha I."/>
            <person name="Kim H."/>
            <person name="Joh K."/>
        </authorList>
    </citation>
    <scope>NUCLEOTIDE SEQUENCE [LARGE SCALE GENOMIC DNA]</scope>
    <source>
        <strain evidence="1 2">HMF4947</strain>
    </source>
</reference>
<keyword evidence="2" id="KW-1185">Reference proteome</keyword>
<dbReference type="AlphaFoldDB" id="A0A7K1TGH5"/>
<sequence>MDTFSQDPSFIPLPESQCDFRMMIGEEAAVGGKKLAVAGLSNFRVPQAIQDRVNQNLEYKTLSPELLTRVYLYHMLQAAEGLADK</sequence>
<evidence type="ECO:0000313" key="1">
    <source>
        <dbReference type="EMBL" id="MVN77515.1"/>
    </source>
</evidence>
<dbReference type="RefSeq" id="WP_157566615.1">
    <property type="nucleotide sequence ID" value="NZ_WQKZ01000003.1"/>
</dbReference>
<dbReference type="Proteomes" id="UP000441336">
    <property type="component" value="Unassembled WGS sequence"/>
</dbReference>